<sequence length="880" mass="99934">MLALVQELQAKASVEVATWSKEQSESLYAKVLRITSEAEEIFYDHSLSTCLRDIFTRCPNVDSVEITLANSIRRGTLKENKAFQRSGASVFGDIDSATSGVDALTQLVSAALAVDFRPRVLKLGDVSHYAFMSKALSDQLKILSTDLEELTWKFAVPFLDDDEIDPEGFDEMVQDFERSGKFVSLLEGAPKLRKLDLELPYSDGADELIMLARVVGNVTWPLLAHVQLFNFDTTAADLSGFLLRHKDTLTSVCVGEVRLLEHEEDSQDLWPDCFLSFAGKLPKVQAFDLRRKFNTNWTEFYDFGDLERNANNRYGRAISEFLIAGGDQLPEVPEREESDGWSDDDEDDVLQSAVGDDAENEENVDPDRYLGLSHTGAHGFCFRESWIGLPPLSFRPRSTERITMDDLPVEILDLICDLCGPREIKNLRLTCRKIRSVADGHLFPEIVVFMNRDSLETCKEVAAHSVFSNTARTLCIQADRPRRMSFSTWHEEVKDLIEGGYPASEVEAYVREEEIQLTEEQQNQLIGRLILSDVREEHPDSLVEKIEYRYAQALRLTSEAEEIMYDRSLRNCLREIFSRCTKVERVDLTMNDSMRDTTAGRNKGFRSGMLVPRSDLELRTSGLDAMIQLAMAAYEVGFKPTVLCLGDVSYAVFMHESIIEPLKAFFAELETLQWAFNPEFDKDADVVEDAYRAMLDGFENTDNCVSLLRATTRLERLEFELPVDISTARNVKLTDILGDIIWPRLTHLRLTNFQTSPDYLKDLLLRHKSTLQDVCLGGGHLFGDEANWPDTLASFAGKLSMLRRFALRGNLGHNFELFYSFGDLFRPQDKKYGRQICRYIIDGGERCPPKPTLLESQDSDEDDGTETEHESDDEDEPWDA</sequence>
<name>F9XJ22_ZYMTI</name>
<dbReference type="InterPro" id="IPR001810">
    <property type="entry name" value="F-box_dom"/>
</dbReference>
<dbReference type="InterPro" id="IPR036047">
    <property type="entry name" value="F-box-like_dom_sf"/>
</dbReference>
<dbReference type="eggNOG" id="ENOG502S8B5">
    <property type="taxonomic scope" value="Eukaryota"/>
</dbReference>
<dbReference type="Pfam" id="PF00646">
    <property type="entry name" value="F-box"/>
    <property type="match status" value="1"/>
</dbReference>
<feature type="compositionally biased region" description="Acidic residues" evidence="1">
    <location>
        <begin position="857"/>
        <end position="880"/>
    </location>
</feature>
<dbReference type="RefSeq" id="XP_003849818.1">
    <property type="nucleotide sequence ID" value="XM_003849770.1"/>
</dbReference>
<dbReference type="PROSITE" id="PS50181">
    <property type="entry name" value="FBOX"/>
    <property type="match status" value="1"/>
</dbReference>
<gene>
    <name evidence="3" type="ORF">MYCGRDRAFT_95553</name>
</gene>
<dbReference type="SMART" id="SM00256">
    <property type="entry name" value="FBOX"/>
    <property type="match status" value="1"/>
</dbReference>
<protein>
    <recommendedName>
        <fullName evidence="2">F-box domain-containing protein</fullName>
    </recommendedName>
</protein>
<dbReference type="CDD" id="cd09917">
    <property type="entry name" value="F-box_SF"/>
    <property type="match status" value="1"/>
</dbReference>
<dbReference type="Proteomes" id="UP000008062">
    <property type="component" value="Chromosome 9"/>
</dbReference>
<dbReference type="HOGENOM" id="CLU_327110_0_0_1"/>
<dbReference type="EMBL" id="CM001204">
    <property type="protein sequence ID" value="EGP84794.1"/>
    <property type="molecule type" value="Genomic_DNA"/>
</dbReference>
<organism evidence="3 4">
    <name type="scientific">Zymoseptoria tritici (strain CBS 115943 / IPO323)</name>
    <name type="common">Speckled leaf blotch fungus</name>
    <name type="synonym">Septoria tritici</name>
    <dbReference type="NCBI Taxonomy" id="336722"/>
    <lineage>
        <taxon>Eukaryota</taxon>
        <taxon>Fungi</taxon>
        <taxon>Dikarya</taxon>
        <taxon>Ascomycota</taxon>
        <taxon>Pezizomycotina</taxon>
        <taxon>Dothideomycetes</taxon>
        <taxon>Dothideomycetidae</taxon>
        <taxon>Mycosphaerellales</taxon>
        <taxon>Mycosphaerellaceae</taxon>
        <taxon>Zymoseptoria</taxon>
    </lineage>
</organism>
<evidence type="ECO:0000259" key="2">
    <source>
        <dbReference type="PROSITE" id="PS50181"/>
    </source>
</evidence>
<feature type="compositionally biased region" description="Acidic residues" evidence="1">
    <location>
        <begin position="334"/>
        <end position="348"/>
    </location>
</feature>
<dbReference type="OrthoDB" id="3629726at2759"/>
<accession>F9XJ22</accession>
<dbReference type="AlphaFoldDB" id="F9XJ22"/>
<feature type="region of interest" description="Disordered" evidence="1">
    <location>
        <begin position="845"/>
        <end position="880"/>
    </location>
</feature>
<dbReference type="InParanoid" id="F9XJ22"/>
<feature type="domain" description="F-box" evidence="2">
    <location>
        <begin position="401"/>
        <end position="446"/>
    </location>
</feature>
<dbReference type="SUPFAM" id="SSF81383">
    <property type="entry name" value="F-box domain"/>
    <property type="match status" value="1"/>
</dbReference>
<proteinExistence type="predicted"/>
<keyword evidence="4" id="KW-1185">Reference proteome</keyword>
<evidence type="ECO:0000313" key="4">
    <source>
        <dbReference type="Proteomes" id="UP000008062"/>
    </source>
</evidence>
<feature type="region of interest" description="Disordered" evidence="1">
    <location>
        <begin position="329"/>
        <end position="348"/>
    </location>
</feature>
<dbReference type="KEGG" id="ztr:MYCGRDRAFT_95553"/>
<reference evidence="3 4" key="1">
    <citation type="journal article" date="2011" name="PLoS Genet.">
        <title>Finished genome of the fungal wheat pathogen Mycosphaerella graminicola reveals dispensome structure, chromosome plasticity, and stealth pathogenesis.</title>
        <authorList>
            <person name="Goodwin S.B."/>
            <person name="Ben M'barek S."/>
            <person name="Dhillon B."/>
            <person name="Wittenberg A.H.J."/>
            <person name="Crane C.F."/>
            <person name="Hane J.K."/>
            <person name="Foster A.J."/>
            <person name="Van der Lee T.A.J."/>
            <person name="Grimwood J."/>
            <person name="Aerts A."/>
            <person name="Antoniw J."/>
            <person name="Bailey A."/>
            <person name="Bluhm B."/>
            <person name="Bowler J."/>
            <person name="Bristow J."/>
            <person name="van der Burgt A."/>
            <person name="Canto-Canche B."/>
            <person name="Churchill A.C.L."/>
            <person name="Conde-Ferraez L."/>
            <person name="Cools H.J."/>
            <person name="Coutinho P.M."/>
            <person name="Csukai M."/>
            <person name="Dehal P."/>
            <person name="De Wit P."/>
            <person name="Donzelli B."/>
            <person name="van de Geest H.C."/>
            <person name="van Ham R.C.H.J."/>
            <person name="Hammond-Kosack K.E."/>
            <person name="Henrissat B."/>
            <person name="Kilian A."/>
            <person name="Kobayashi A.K."/>
            <person name="Koopmann E."/>
            <person name="Kourmpetis Y."/>
            <person name="Kuzniar A."/>
            <person name="Lindquist E."/>
            <person name="Lombard V."/>
            <person name="Maliepaard C."/>
            <person name="Martins N."/>
            <person name="Mehrabi R."/>
            <person name="Nap J.P.H."/>
            <person name="Ponomarenko A."/>
            <person name="Rudd J.J."/>
            <person name="Salamov A."/>
            <person name="Schmutz J."/>
            <person name="Schouten H.J."/>
            <person name="Shapiro H."/>
            <person name="Stergiopoulos I."/>
            <person name="Torriani S.F.F."/>
            <person name="Tu H."/>
            <person name="de Vries R.P."/>
            <person name="Waalwijk C."/>
            <person name="Ware S.B."/>
            <person name="Wiebenga A."/>
            <person name="Zwiers L.-H."/>
            <person name="Oliver R.P."/>
            <person name="Grigoriev I.V."/>
            <person name="Kema G.H.J."/>
        </authorList>
    </citation>
    <scope>NUCLEOTIDE SEQUENCE [LARGE SCALE GENOMIC DNA]</scope>
    <source>
        <strain evidence="4">CBS 115943 / IPO323</strain>
    </source>
</reference>
<evidence type="ECO:0000256" key="1">
    <source>
        <dbReference type="SAM" id="MobiDB-lite"/>
    </source>
</evidence>
<dbReference type="GeneID" id="13402615"/>
<evidence type="ECO:0000313" key="3">
    <source>
        <dbReference type="EMBL" id="EGP84794.1"/>
    </source>
</evidence>